<name>G0VF19_NAUCA</name>
<dbReference type="PANTHER" id="PTHR48178:SF1">
    <property type="entry name" value="PEROXISOME BIOGENESIS FACTOR 2"/>
    <property type="match status" value="1"/>
</dbReference>
<accession>G0VF19</accession>
<keyword evidence="6" id="KW-0812">Transmembrane</keyword>
<dbReference type="PANTHER" id="PTHR48178">
    <property type="entry name" value="PEROXISOME BIOGENESIS FACTOR 2"/>
    <property type="match status" value="1"/>
</dbReference>
<keyword evidence="13" id="KW-0472">Membrane</keyword>
<evidence type="ECO:0000256" key="4">
    <source>
        <dbReference type="ARBA" id="ARBA00022448"/>
    </source>
</evidence>
<comment type="pathway">
    <text evidence="2">Protein modification; protein ubiquitination.</text>
</comment>
<keyword evidence="7" id="KW-0479">Metal-binding</keyword>
<keyword evidence="18" id="KW-1185">Reference proteome</keyword>
<evidence type="ECO:0000256" key="3">
    <source>
        <dbReference type="ARBA" id="ARBA00008704"/>
    </source>
</evidence>
<dbReference type="HOGENOM" id="CLU_1081737_0_0_1"/>
<evidence type="ECO:0000256" key="11">
    <source>
        <dbReference type="ARBA" id="ARBA00022927"/>
    </source>
</evidence>
<dbReference type="OrthoDB" id="1701437at2759"/>
<evidence type="ECO:0000256" key="15">
    <source>
        <dbReference type="PROSITE-ProRule" id="PRU00175"/>
    </source>
</evidence>
<dbReference type="GO" id="GO:0016740">
    <property type="term" value="F:transferase activity"/>
    <property type="evidence" value="ECO:0007669"/>
    <property type="project" value="UniProtKB-KW"/>
</dbReference>
<dbReference type="EMBL" id="HE576756">
    <property type="protein sequence ID" value="CCC70084.1"/>
    <property type="molecule type" value="Genomic_DNA"/>
</dbReference>
<protein>
    <recommendedName>
        <fullName evidence="16">RING-type domain-containing protein</fullName>
    </recommendedName>
</protein>
<dbReference type="GeneID" id="96903717"/>
<evidence type="ECO:0000259" key="16">
    <source>
        <dbReference type="PROSITE" id="PS50089"/>
    </source>
</evidence>
<dbReference type="RefSeq" id="XP_003676445.1">
    <property type="nucleotide sequence ID" value="XM_003676397.1"/>
</dbReference>
<dbReference type="OMA" id="YCYVCVL"/>
<evidence type="ECO:0000256" key="14">
    <source>
        <dbReference type="ARBA" id="ARBA00023140"/>
    </source>
</evidence>
<evidence type="ECO:0000256" key="13">
    <source>
        <dbReference type="ARBA" id="ARBA00023136"/>
    </source>
</evidence>
<evidence type="ECO:0000313" key="18">
    <source>
        <dbReference type="Proteomes" id="UP000001640"/>
    </source>
</evidence>
<dbReference type="InterPro" id="IPR025654">
    <property type="entry name" value="PEX2/10"/>
</dbReference>
<dbReference type="eggNOG" id="KOG2879">
    <property type="taxonomic scope" value="Eukaryota"/>
</dbReference>
<dbReference type="InParanoid" id="G0VF19"/>
<dbReference type="InterPro" id="IPR001841">
    <property type="entry name" value="Znf_RING"/>
</dbReference>
<keyword evidence="12" id="KW-1133">Transmembrane helix</keyword>
<feature type="domain" description="RING-type" evidence="16">
    <location>
        <begin position="216"/>
        <end position="254"/>
    </location>
</feature>
<reference key="2">
    <citation type="submission" date="2011-08" db="EMBL/GenBank/DDBJ databases">
        <title>Genome sequence of Naumovozyma castellii.</title>
        <authorList>
            <person name="Gordon J.L."/>
            <person name="Armisen D."/>
            <person name="Proux-Wera E."/>
            <person name="OhEigeartaigh S.S."/>
            <person name="Byrne K.P."/>
            <person name="Wolfe K.H."/>
        </authorList>
    </citation>
    <scope>NUCLEOTIDE SEQUENCE</scope>
    <source>
        <strain>Type strain:CBS 4309</strain>
    </source>
</reference>
<keyword evidence="10" id="KW-0862">Zinc</keyword>
<keyword evidence="8 15" id="KW-0863">Zinc-finger</keyword>
<evidence type="ECO:0000256" key="12">
    <source>
        <dbReference type="ARBA" id="ARBA00022989"/>
    </source>
</evidence>
<evidence type="ECO:0000256" key="7">
    <source>
        <dbReference type="ARBA" id="ARBA00022723"/>
    </source>
</evidence>
<evidence type="ECO:0000256" key="1">
    <source>
        <dbReference type="ARBA" id="ARBA00004585"/>
    </source>
</evidence>
<dbReference type="GO" id="GO:0008270">
    <property type="term" value="F:zinc ion binding"/>
    <property type="evidence" value="ECO:0007669"/>
    <property type="project" value="UniProtKB-KW"/>
</dbReference>
<evidence type="ECO:0000256" key="8">
    <source>
        <dbReference type="ARBA" id="ARBA00022771"/>
    </source>
</evidence>
<proteinExistence type="inferred from homology"/>
<sequence>MESRVTHLDSSSLDHELRETFWKQLQSVFPDSRFEDELKVVLDTLIFVCASKYIPMNGSTSTYGSRLSGTLFKARRRTLYLITILSGYARKKLSHLLFSTNGHPLSQKCYRVLKILYDLFDFYNISLFLSSSQGTGKKYLSPLHRILNVESVSDITNPSTYYQETMMGATEYQNRQLLWNAILELFNNTLLTSSRFYLTNGSKQKEVVRSSNKDVCHECQNFPCNPYRISCCHNYYCYICSLKVLKRGECPVCKESNNLKFTPLY</sequence>
<evidence type="ECO:0000313" key="17">
    <source>
        <dbReference type="EMBL" id="CCC70084.1"/>
    </source>
</evidence>
<organism evidence="17 18">
    <name type="scientific">Naumovozyma castellii</name>
    <name type="common">Yeast</name>
    <name type="synonym">Saccharomyces castellii</name>
    <dbReference type="NCBI Taxonomy" id="27288"/>
    <lineage>
        <taxon>Eukaryota</taxon>
        <taxon>Fungi</taxon>
        <taxon>Dikarya</taxon>
        <taxon>Ascomycota</taxon>
        <taxon>Saccharomycotina</taxon>
        <taxon>Saccharomycetes</taxon>
        <taxon>Saccharomycetales</taxon>
        <taxon>Saccharomycetaceae</taxon>
        <taxon>Naumovozyma</taxon>
    </lineage>
</organism>
<dbReference type="KEGG" id="ncs:NCAS_0E00140"/>
<keyword evidence="9" id="KW-0833">Ubl conjugation pathway</keyword>
<keyword evidence="4" id="KW-0813">Transport</keyword>
<dbReference type="Proteomes" id="UP000001640">
    <property type="component" value="Chromosome 5"/>
</dbReference>
<evidence type="ECO:0000256" key="6">
    <source>
        <dbReference type="ARBA" id="ARBA00022692"/>
    </source>
</evidence>
<evidence type="ECO:0000256" key="5">
    <source>
        <dbReference type="ARBA" id="ARBA00022679"/>
    </source>
</evidence>
<comment type="similarity">
    <text evidence="3">Belongs to the pex2/pex10/pex12 family.</text>
</comment>
<dbReference type="AlphaFoldDB" id="G0VF19"/>
<keyword evidence="5" id="KW-0808">Transferase</keyword>
<dbReference type="STRING" id="1064592.G0VF19"/>
<reference evidence="17 18" key="1">
    <citation type="journal article" date="2011" name="Proc. Natl. Acad. Sci. U.S.A.">
        <title>Evolutionary erosion of yeast sex chromosomes by mating-type switching accidents.</title>
        <authorList>
            <person name="Gordon J.L."/>
            <person name="Armisen D."/>
            <person name="Proux-Wera E."/>
            <person name="Oheigeartaigh S.S."/>
            <person name="Byrne K.P."/>
            <person name="Wolfe K.H."/>
        </authorList>
    </citation>
    <scope>NUCLEOTIDE SEQUENCE [LARGE SCALE GENOMIC DNA]</scope>
    <source>
        <strain evidence="18">ATCC 76901 / BCRC 22586 / CBS 4309 / NBRC 1992 / NRRL Y-12630</strain>
    </source>
</reference>
<keyword evidence="14" id="KW-0576">Peroxisome</keyword>
<evidence type="ECO:0000256" key="2">
    <source>
        <dbReference type="ARBA" id="ARBA00004906"/>
    </source>
</evidence>
<dbReference type="GO" id="GO:0016558">
    <property type="term" value="P:protein import into peroxisome matrix"/>
    <property type="evidence" value="ECO:0007669"/>
    <property type="project" value="InterPro"/>
</dbReference>
<dbReference type="GO" id="GO:0005778">
    <property type="term" value="C:peroxisomal membrane"/>
    <property type="evidence" value="ECO:0007669"/>
    <property type="project" value="UniProtKB-SubCell"/>
</dbReference>
<dbReference type="PROSITE" id="PS50089">
    <property type="entry name" value="ZF_RING_2"/>
    <property type="match status" value="1"/>
</dbReference>
<comment type="subcellular location">
    <subcellularLocation>
        <location evidence="1">Peroxisome membrane</location>
        <topology evidence="1">Multi-pass membrane protein</topology>
    </subcellularLocation>
</comment>
<dbReference type="FunCoup" id="G0VF19">
    <property type="interactions" value="136"/>
</dbReference>
<keyword evidence="11" id="KW-0653">Protein transport</keyword>
<gene>
    <name evidence="17" type="primary">NCAS0E00140</name>
    <name evidence="17" type="ordered locus">NCAS_0E00140</name>
</gene>
<evidence type="ECO:0000256" key="10">
    <source>
        <dbReference type="ARBA" id="ARBA00022833"/>
    </source>
</evidence>
<evidence type="ECO:0000256" key="9">
    <source>
        <dbReference type="ARBA" id="ARBA00022786"/>
    </source>
</evidence>